<name>L8J2P7_9CETA</name>
<sequence length="324" mass="35567">MGLLIASMSHVVFINRSQCDTPKPGLVVQGLLLLGGHVDREVHHSVAVAKFIVVSGNKLDKVVIEGNGSPSIEGRRVSSSLLHGSEDMSGLHHILSTSITPFDVGDISLLENGDGLSIDDELPILSLDCAMEIAMDGIILAHIDHVVKVNDGVTDGNDVYFARLKAAIVTKCLIKPNPFTLTFTIFFQGCILHSMDDVALCQIREEQRAAKDFSALRLGNSTIELGDNFCPIVSMSSIEFKQLVIFSPSEFSRSTRGDSKGKKNGSSYNNFMKQVRPSSSLQKSLICQLEKHNRGENVDDITLKKVIRQAVDEEYTWIPEDDRK</sequence>
<protein>
    <submittedName>
        <fullName evidence="1">Uncharacterized protein</fullName>
    </submittedName>
</protein>
<gene>
    <name evidence="1" type="ORF">M91_04322</name>
</gene>
<accession>L8J2P7</accession>
<dbReference type="EMBL" id="JH880419">
    <property type="protein sequence ID" value="ELR61687.1"/>
    <property type="molecule type" value="Genomic_DNA"/>
</dbReference>
<evidence type="ECO:0000313" key="1">
    <source>
        <dbReference type="EMBL" id="ELR61687.1"/>
    </source>
</evidence>
<reference evidence="1 2" key="1">
    <citation type="journal article" date="2012" name="Nat. Genet.">
        <title>The yak genome and adaptation to life at high altitude.</title>
        <authorList>
            <person name="Qiu Q."/>
            <person name="Zhang G."/>
            <person name="Ma T."/>
            <person name="Qian W."/>
            <person name="Wang J."/>
            <person name="Ye Z."/>
            <person name="Cao C."/>
            <person name="Hu Q."/>
            <person name="Kim J."/>
            <person name="Larkin D.M."/>
            <person name="Auvil L."/>
            <person name="Capitanu B."/>
            <person name="Ma J."/>
            <person name="Lewin H.A."/>
            <person name="Qian X."/>
            <person name="Lang Y."/>
            <person name="Zhou R."/>
            <person name="Wang L."/>
            <person name="Wang K."/>
            <person name="Xia J."/>
            <person name="Liao S."/>
            <person name="Pan S."/>
            <person name="Lu X."/>
            <person name="Hou H."/>
            <person name="Wang Y."/>
            <person name="Zang X."/>
            <person name="Yin Y."/>
            <person name="Ma H."/>
            <person name="Zhang J."/>
            <person name="Wang Z."/>
            <person name="Zhang Y."/>
            <person name="Zhang D."/>
            <person name="Yonezawa T."/>
            <person name="Hasegawa M."/>
            <person name="Zhong Y."/>
            <person name="Liu W."/>
            <person name="Zhang Y."/>
            <person name="Huang Z."/>
            <person name="Zhang S."/>
            <person name="Long R."/>
            <person name="Yang H."/>
            <person name="Wang J."/>
            <person name="Lenstra J.A."/>
            <person name="Cooper D.N."/>
            <person name="Wu Y."/>
            <person name="Wang J."/>
            <person name="Shi P."/>
            <person name="Wang J."/>
            <person name="Liu J."/>
        </authorList>
    </citation>
    <scope>NUCLEOTIDE SEQUENCE [LARGE SCALE GENOMIC DNA]</scope>
    <source>
        <strain evidence="2">yakQH1</strain>
    </source>
</reference>
<evidence type="ECO:0000313" key="2">
    <source>
        <dbReference type="Proteomes" id="UP000011080"/>
    </source>
</evidence>
<proteinExistence type="predicted"/>
<dbReference type="AlphaFoldDB" id="L8J2P7"/>
<organism evidence="1 2">
    <name type="scientific">Bos mutus</name>
    <name type="common">wild yak</name>
    <dbReference type="NCBI Taxonomy" id="72004"/>
    <lineage>
        <taxon>Eukaryota</taxon>
        <taxon>Metazoa</taxon>
        <taxon>Chordata</taxon>
        <taxon>Craniata</taxon>
        <taxon>Vertebrata</taxon>
        <taxon>Euteleostomi</taxon>
        <taxon>Mammalia</taxon>
        <taxon>Eutheria</taxon>
        <taxon>Laurasiatheria</taxon>
        <taxon>Artiodactyla</taxon>
        <taxon>Ruminantia</taxon>
        <taxon>Pecora</taxon>
        <taxon>Bovidae</taxon>
        <taxon>Bovinae</taxon>
        <taxon>Bos</taxon>
    </lineage>
</organism>
<dbReference type="Proteomes" id="UP000011080">
    <property type="component" value="Unassembled WGS sequence"/>
</dbReference>